<dbReference type="RefSeq" id="WP_194182887.1">
    <property type="nucleotide sequence ID" value="NZ_JADGIK010000004.1"/>
</dbReference>
<comment type="caution">
    <text evidence="1">The sequence shown here is derived from an EMBL/GenBank/DDBJ whole genome shotgun (WGS) entry which is preliminary data.</text>
</comment>
<proteinExistence type="predicted"/>
<accession>A0A8J7FPY1</accession>
<name>A0A8J7FPY1_9FLAO</name>
<evidence type="ECO:0000313" key="1">
    <source>
        <dbReference type="EMBL" id="MBF0597344.1"/>
    </source>
</evidence>
<reference evidence="1" key="1">
    <citation type="submission" date="2020-10" db="EMBL/GenBank/DDBJ databases">
        <authorList>
            <person name="Lu T."/>
            <person name="Wang Q."/>
            <person name="Han X."/>
        </authorList>
    </citation>
    <scope>NUCLEOTIDE SEQUENCE</scope>
    <source>
        <strain evidence="1">WQ 117</strain>
    </source>
</reference>
<dbReference type="Proteomes" id="UP000608754">
    <property type="component" value="Unassembled WGS sequence"/>
</dbReference>
<organism evidence="1 2">
    <name type="scientific">Faecalibacter rhinopitheci</name>
    <dbReference type="NCBI Taxonomy" id="2779678"/>
    <lineage>
        <taxon>Bacteria</taxon>
        <taxon>Pseudomonadati</taxon>
        <taxon>Bacteroidota</taxon>
        <taxon>Flavobacteriia</taxon>
        <taxon>Flavobacteriales</taxon>
        <taxon>Weeksellaceae</taxon>
        <taxon>Faecalibacter</taxon>
    </lineage>
</organism>
<protein>
    <submittedName>
        <fullName evidence="1">Uncharacterized protein</fullName>
    </submittedName>
</protein>
<gene>
    <name evidence="1" type="ORF">IM532_07775</name>
</gene>
<dbReference type="EMBL" id="JADGIK010000004">
    <property type="protein sequence ID" value="MBF0597344.1"/>
    <property type="molecule type" value="Genomic_DNA"/>
</dbReference>
<sequence>MNIQEKEFSKTVRLPDELNCKLEESIRTNEIQAIWFDKTARTAYNILWLKVKDKEEIVKSFSVDFQNAILKENQILMVWLTDYDFEFASSYNDFTLAHLLCEDNCLYNTVKISLSTYLGQSDLKNLISSYEDKSLMLKKMSDEFIKEQQHGAWLFMIKAFANDITYLELMLFGTSLESKTITQRLLILEHFIPEVKKLLVKKNETTYYLIDYLTTDDDFGFYDEFGKSLKVVQKKLHKLVHQNIKRYTQKYNQFPLLRVEKTSEVFTHELMNHKALNQLKKFDEVEELFLFHQITTFNNNQLYEHFYVFVVSKQKATKELKTYLQHIEQNPIENVRITSVHHTRYYVQHHTYDYQLFFQKIMNAKNRIYSSGYHPKIHWYKKRPTYLDGLKHSYNYNKQGYNNDIKPIFENNEGEKYFLKQTLSKFLMNHLQTFIFSEIIYKPRSKNLITLWNLMIFANSALLDKFSTTEIHHFISLFQKLQNEFIKEGQLLLDESTCTLIDKFVTTLFSHLQSSNEFKN</sequence>
<dbReference type="AlphaFoldDB" id="A0A8J7FPY1"/>
<keyword evidence="2" id="KW-1185">Reference proteome</keyword>
<evidence type="ECO:0000313" key="2">
    <source>
        <dbReference type="Proteomes" id="UP000608754"/>
    </source>
</evidence>